<feature type="coiled-coil region" evidence="2">
    <location>
        <begin position="88"/>
        <end position="115"/>
    </location>
</feature>
<evidence type="ECO:0000313" key="5">
    <source>
        <dbReference type="Proteomes" id="UP000199672"/>
    </source>
</evidence>
<protein>
    <submittedName>
        <fullName evidence="4">Transcriptional regulator, contains XRE-family HTH domain</fullName>
    </submittedName>
</protein>
<dbReference type="OrthoDB" id="7859381at2"/>
<accession>A0A1I1S200</accession>
<dbReference type="GO" id="GO:0003677">
    <property type="term" value="F:DNA binding"/>
    <property type="evidence" value="ECO:0007669"/>
    <property type="project" value="UniProtKB-KW"/>
</dbReference>
<evidence type="ECO:0000256" key="1">
    <source>
        <dbReference type="ARBA" id="ARBA00023125"/>
    </source>
</evidence>
<dbReference type="PANTHER" id="PTHR46558:SF11">
    <property type="entry name" value="HTH-TYPE TRANSCRIPTIONAL REGULATOR XRE"/>
    <property type="match status" value="1"/>
</dbReference>
<keyword evidence="2" id="KW-0175">Coiled coil</keyword>
<dbReference type="Proteomes" id="UP000199672">
    <property type="component" value="Unassembled WGS sequence"/>
</dbReference>
<reference evidence="5" key="1">
    <citation type="submission" date="2016-10" db="EMBL/GenBank/DDBJ databases">
        <authorList>
            <person name="Varghese N."/>
            <person name="Submissions S."/>
        </authorList>
    </citation>
    <scope>NUCLEOTIDE SEQUENCE [LARGE SCALE GENOMIC DNA]</scope>
    <source>
        <strain evidence="5">CGMCC 1.10370</strain>
    </source>
</reference>
<dbReference type="PROSITE" id="PS50943">
    <property type="entry name" value="HTH_CROC1"/>
    <property type="match status" value="1"/>
</dbReference>
<dbReference type="Pfam" id="PF01381">
    <property type="entry name" value="HTH_3"/>
    <property type="match status" value="1"/>
</dbReference>
<dbReference type="SUPFAM" id="SSF47413">
    <property type="entry name" value="lambda repressor-like DNA-binding domains"/>
    <property type="match status" value="1"/>
</dbReference>
<keyword evidence="5" id="KW-1185">Reference proteome</keyword>
<dbReference type="InterPro" id="IPR010982">
    <property type="entry name" value="Lambda_DNA-bd_dom_sf"/>
</dbReference>
<dbReference type="InterPro" id="IPR001387">
    <property type="entry name" value="Cro/C1-type_HTH"/>
</dbReference>
<organism evidence="4 5">
    <name type="scientific">Flavobacterium phragmitis</name>
    <dbReference type="NCBI Taxonomy" id="739143"/>
    <lineage>
        <taxon>Bacteria</taxon>
        <taxon>Pseudomonadati</taxon>
        <taxon>Bacteroidota</taxon>
        <taxon>Flavobacteriia</taxon>
        <taxon>Flavobacteriales</taxon>
        <taxon>Flavobacteriaceae</taxon>
        <taxon>Flavobacterium</taxon>
    </lineage>
</organism>
<proteinExistence type="predicted"/>
<gene>
    <name evidence="4" type="ORF">SAMN05216297_107290</name>
</gene>
<dbReference type="AlphaFoldDB" id="A0A1I1S200"/>
<evidence type="ECO:0000313" key="4">
    <source>
        <dbReference type="EMBL" id="SFD40624.1"/>
    </source>
</evidence>
<dbReference type="EMBL" id="FOMH01000007">
    <property type="protein sequence ID" value="SFD40624.1"/>
    <property type="molecule type" value="Genomic_DNA"/>
</dbReference>
<evidence type="ECO:0000256" key="2">
    <source>
        <dbReference type="SAM" id="Coils"/>
    </source>
</evidence>
<dbReference type="Gene3D" id="1.10.260.40">
    <property type="entry name" value="lambda repressor-like DNA-binding domains"/>
    <property type="match status" value="1"/>
</dbReference>
<keyword evidence="1" id="KW-0238">DNA-binding</keyword>
<dbReference type="CDD" id="cd00093">
    <property type="entry name" value="HTH_XRE"/>
    <property type="match status" value="1"/>
</dbReference>
<evidence type="ECO:0000259" key="3">
    <source>
        <dbReference type="PROSITE" id="PS50943"/>
    </source>
</evidence>
<dbReference type="STRING" id="739143.SAMN05216297_107290"/>
<dbReference type="RefSeq" id="WP_091494778.1">
    <property type="nucleotide sequence ID" value="NZ_FOMH01000007.1"/>
</dbReference>
<feature type="domain" description="HTH cro/C1-type" evidence="3">
    <location>
        <begin position="9"/>
        <end position="63"/>
    </location>
</feature>
<name>A0A1I1S200_9FLAO</name>
<dbReference type="PANTHER" id="PTHR46558">
    <property type="entry name" value="TRACRIPTIONAL REGULATORY PROTEIN-RELATED-RELATED"/>
    <property type="match status" value="1"/>
</dbReference>
<dbReference type="SMART" id="SM00530">
    <property type="entry name" value="HTH_XRE"/>
    <property type="match status" value="1"/>
</dbReference>
<sequence>MNKIVGNNLKMLRKSKNMSQEQVADHLNISQSAYARMERGDSASWANHFRNICELFDRAPEELVKKELGLNSNESLFDTERQTERALINVYRKIIKQYESQIKDLKKIIKYLNKDKKQN</sequence>